<keyword evidence="2" id="KW-1185">Reference proteome</keyword>
<sequence>MITTLSVPVGTIRSFGAFGPKYEVGKLLRPLEDGDWMIEVVLVETGEKTEYRLTHINNDPKAA</sequence>
<evidence type="ECO:0000313" key="1">
    <source>
        <dbReference type="EMBL" id="OCA52969.1"/>
    </source>
</evidence>
<name>A0A1B8YCS4_9GAMM</name>
<dbReference type="Pfam" id="PF17375">
    <property type="entry name" value="DUF5397"/>
    <property type="match status" value="1"/>
</dbReference>
<dbReference type="InterPro" id="IPR035335">
    <property type="entry name" value="DUF5397"/>
</dbReference>
<gene>
    <name evidence="1" type="ORF">Phpb_04021</name>
</gene>
<organism evidence="1 2">
    <name type="scientific">Photorhabdus namnaonensis</name>
    <dbReference type="NCBI Taxonomy" id="1851568"/>
    <lineage>
        <taxon>Bacteria</taxon>
        <taxon>Pseudomonadati</taxon>
        <taxon>Pseudomonadota</taxon>
        <taxon>Gammaproteobacteria</taxon>
        <taxon>Enterobacterales</taxon>
        <taxon>Morganellaceae</taxon>
        <taxon>Photorhabdus</taxon>
    </lineage>
</organism>
<dbReference type="RefSeq" id="WP_065391888.1">
    <property type="nucleotide sequence ID" value="NZ_CAWMQN010000088.1"/>
</dbReference>
<accession>A0A1B8YCS4</accession>
<dbReference type="Proteomes" id="UP000092665">
    <property type="component" value="Unassembled WGS sequence"/>
</dbReference>
<comment type="caution">
    <text evidence="1">The sequence shown here is derived from an EMBL/GenBank/DDBJ whole genome shotgun (WGS) entry which is preliminary data.</text>
</comment>
<evidence type="ECO:0000313" key="2">
    <source>
        <dbReference type="Proteomes" id="UP000092665"/>
    </source>
</evidence>
<dbReference type="EMBL" id="LOIC01000088">
    <property type="protein sequence ID" value="OCA52969.1"/>
    <property type="molecule type" value="Genomic_DNA"/>
</dbReference>
<protein>
    <submittedName>
        <fullName evidence="1">Uncharacterized protein</fullName>
    </submittedName>
</protein>
<dbReference type="AlphaFoldDB" id="A0A1B8YCS4"/>
<proteinExistence type="predicted"/>
<reference evidence="2" key="1">
    <citation type="submission" date="2015-11" db="EMBL/GenBank/DDBJ databases">
        <authorList>
            <person name="Tobias N.J."/>
            <person name="Mishra B."/>
            <person name="Gupta D.K."/>
            <person name="Thines M."/>
            <person name="Stinear T.P."/>
            <person name="Bode H.B."/>
        </authorList>
    </citation>
    <scope>NUCLEOTIDE SEQUENCE [LARGE SCALE GENOMIC DNA]</scope>
    <source>
        <strain evidence="2">PB45.5</strain>
    </source>
</reference>